<name>A0A485KSR1_9STRA</name>
<keyword evidence="4" id="KW-1185">Reference proteome</keyword>
<evidence type="ECO:0000256" key="1">
    <source>
        <dbReference type="SAM" id="MobiDB-lite"/>
    </source>
</evidence>
<dbReference type="Proteomes" id="UP000332933">
    <property type="component" value="Unassembled WGS sequence"/>
</dbReference>
<sequence length="277" mass="30992">MGSGASTQVHRRRALIRHHNRHGTLALSHDLEYAFEAIAQPLKGYLPLQDIAAVLEEHMHIAIGMDDLHVALTRIGSSYHEAANAFSIDSLVQFTAPRSTEHQTPPTGLTIWAACKIGDVNRVREILSEPTTTPPIWSQRDNFDNIPLYYASVSGEVLCGHKACVELVLPLYKAHGVHLPNHELLRCITNGLNPEIKKFLQGIPQVQPKQPKHPRPQSLPNGGSKLTKKEKKAKRQQKKKQKQTQTREQKSTQQPNPAEVNPANDDNEWSSFDIFGE</sequence>
<accession>A0A485KSR1</accession>
<protein>
    <submittedName>
        <fullName evidence="3">Aste57867_11144 protein</fullName>
    </submittedName>
</protein>
<feature type="compositionally biased region" description="Basic residues" evidence="1">
    <location>
        <begin position="226"/>
        <end position="242"/>
    </location>
</feature>
<evidence type="ECO:0000313" key="2">
    <source>
        <dbReference type="EMBL" id="KAF0698217.1"/>
    </source>
</evidence>
<gene>
    <name evidence="3" type="primary">Aste57867_11144</name>
    <name evidence="2" type="ORF">As57867_011102</name>
    <name evidence="3" type="ORF">ASTE57867_11144</name>
</gene>
<dbReference type="EMBL" id="VJMH01005256">
    <property type="protein sequence ID" value="KAF0698217.1"/>
    <property type="molecule type" value="Genomic_DNA"/>
</dbReference>
<proteinExistence type="predicted"/>
<reference evidence="3 4" key="1">
    <citation type="submission" date="2019-03" db="EMBL/GenBank/DDBJ databases">
        <authorList>
            <person name="Gaulin E."/>
            <person name="Dumas B."/>
        </authorList>
    </citation>
    <scope>NUCLEOTIDE SEQUENCE [LARGE SCALE GENOMIC DNA]</scope>
    <source>
        <strain evidence="3">CBS 568.67</strain>
    </source>
</reference>
<organism evidence="3 4">
    <name type="scientific">Aphanomyces stellatus</name>
    <dbReference type="NCBI Taxonomy" id="120398"/>
    <lineage>
        <taxon>Eukaryota</taxon>
        <taxon>Sar</taxon>
        <taxon>Stramenopiles</taxon>
        <taxon>Oomycota</taxon>
        <taxon>Saprolegniomycetes</taxon>
        <taxon>Saprolegniales</taxon>
        <taxon>Verrucalvaceae</taxon>
        <taxon>Aphanomyces</taxon>
    </lineage>
</organism>
<dbReference type="AlphaFoldDB" id="A0A485KSR1"/>
<evidence type="ECO:0000313" key="3">
    <source>
        <dbReference type="EMBL" id="VFT88011.1"/>
    </source>
</evidence>
<evidence type="ECO:0000313" key="4">
    <source>
        <dbReference type="Proteomes" id="UP000332933"/>
    </source>
</evidence>
<dbReference type="OrthoDB" id="684045at2759"/>
<reference evidence="2" key="2">
    <citation type="submission" date="2019-06" db="EMBL/GenBank/DDBJ databases">
        <title>Genomics analysis of Aphanomyces spp. identifies a new class of oomycete effector associated with host adaptation.</title>
        <authorList>
            <person name="Gaulin E."/>
        </authorList>
    </citation>
    <scope>NUCLEOTIDE SEQUENCE</scope>
    <source>
        <strain evidence="2">CBS 578.67</strain>
    </source>
</reference>
<feature type="region of interest" description="Disordered" evidence="1">
    <location>
        <begin position="205"/>
        <end position="277"/>
    </location>
</feature>
<dbReference type="EMBL" id="CAADRA010005277">
    <property type="protein sequence ID" value="VFT88011.1"/>
    <property type="molecule type" value="Genomic_DNA"/>
</dbReference>